<keyword evidence="4" id="KW-1185">Reference proteome</keyword>
<proteinExistence type="predicted"/>
<organism evidence="3 4">
    <name type="scientific">Cryptosporangium japonicum</name>
    <dbReference type="NCBI Taxonomy" id="80872"/>
    <lineage>
        <taxon>Bacteria</taxon>
        <taxon>Bacillati</taxon>
        <taxon>Actinomycetota</taxon>
        <taxon>Actinomycetes</taxon>
        <taxon>Cryptosporangiales</taxon>
        <taxon>Cryptosporangiaceae</taxon>
        <taxon>Cryptosporangium</taxon>
    </lineage>
</organism>
<dbReference type="PANTHER" id="PTHR34351">
    <property type="entry name" value="SLR1927 PROTEIN-RELATED"/>
    <property type="match status" value="1"/>
</dbReference>
<dbReference type="PANTHER" id="PTHR34351:SF1">
    <property type="entry name" value="SLR1927 PROTEIN"/>
    <property type="match status" value="1"/>
</dbReference>
<comment type="caution">
    <text evidence="3">The sequence shown here is derived from an EMBL/GenBank/DDBJ whole genome shotgun (WGS) entry which is preliminary data.</text>
</comment>
<evidence type="ECO:0000259" key="2">
    <source>
        <dbReference type="Pfam" id="PF01882"/>
    </source>
</evidence>
<keyword evidence="1" id="KW-0812">Transmembrane</keyword>
<dbReference type="Proteomes" id="UP001500967">
    <property type="component" value="Unassembled WGS sequence"/>
</dbReference>
<feature type="domain" description="DUF58" evidence="2">
    <location>
        <begin position="189"/>
        <end position="281"/>
    </location>
</feature>
<dbReference type="RefSeq" id="WP_344653908.1">
    <property type="nucleotide sequence ID" value="NZ_BAAAGX010000037.1"/>
</dbReference>
<protein>
    <recommendedName>
        <fullName evidence="2">DUF58 domain-containing protein</fullName>
    </recommendedName>
</protein>
<evidence type="ECO:0000256" key="1">
    <source>
        <dbReference type="SAM" id="Phobius"/>
    </source>
</evidence>
<dbReference type="EMBL" id="BAAAGX010000037">
    <property type="protein sequence ID" value="GAA0277935.1"/>
    <property type="molecule type" value="Genomic_DNA"/>
</dbReference>
<keyword evidence="1" id="KW-0472">Membrane</keyword>
<evidence type="ECO:0000313" key="4">
    <source>
        <dbReference type="Proteomes" id="UP001500967"/>
    </source>
</evidence>
<feature type="transmembrane region" description="Helical" evidence="1">
    <location>
        <begin position="34"/>
        <end position="53"/>
    </location>
</feature>
<keyword evidence="1" id="KW-1133">Transmembrane helix</keyword>
<gene>
    <name evidence="3" type="ORF">GCM10009539_77130</name>
</gene>
<reference evidence="3 4" key="1">
    <citation type="journal article" date="2019" name="Int. J. Syst. Evol. Microbiol.">
        <title>The Global Catalogue of Microorganisms (GCM) 10K type strain sequencing project: providing services to taxonomists for standard genome sequencing and annotation.</title>
        <authorList>
            <consortium name="The Broad Institute Genomics Platform"/>
            <consortium name="The Broad Institute Genome Sequencing Center for Infectious Disease"/>
            <person name="Wu L."/>
            <person name="Ma J."/>
        </authorList>
    </citation>
    <scope>NUCLEOTIDE SEQUENCE [LARGE SCALE GENOMIC DNA]</scope>
    <source>
        <strain evidence="3 4">JCM 10425</strain>
    </source>
</reference>
<evidence type="ECO:0000313" key="3">
    <source>
        <dbReference type="EMBL" id="GAA0277935.1"/>
    </source>
</evidence>
<dbReference type="Pfam" id="PF01882">
    <property type="entry name" value="DUF58"/>
    <property type="match status" value="1"/>
</dbReference>
<sequence>MSSGFPRLTSSGRALVAVVGFGAAAAYGTGWAALAAVTVAAAVLLLTALLVVARPARPAGTVRLEQPRVRRGDPAFAVVEVAGARGASTVTLEGAVDPEHAVLGPVRTGATRVPVRTSRHGRFAVGPLTVHRRDPFGLAERRTGIADASTLLVTPRPVPVRGPALGRIATSDPDDAGAEAGDGVADHSLREYVPGDDLRRVHWATLARTGTLHVRPQLAPVGLAHVVLLDTRPDAFDDDESFEAAVDVAASVLLAAGPVRSRGTLRTGSGRTVEYRDRRRADDVLDRLALVGAEPGDAPLRAGTGRAALLTVVTGLVERGQAGEVARCSERYGRTVLVRVGVSAERRTVTGQGDVTTVVARGAADAAAAWERAAAR</sequence>
<dbReference type="InterPro" id="IPR002881">
    <property type="entry name" value="DUF58"/>
</dbReference>
<name>A0ABN0V6I9_9ACTN</name>
<accession>A0ABN0V6I9</accession>